<dbReference type="Proteomes" id="UP000887013">
    <property type="component" value="Unassembled WGS sequence"/>
</dbReference>
<dbReference type="AlphaFoldDB" id="A0A8X6P5U2"/>
<name>A0A8X6P5U2_NEPPI</name>
<evidence type="ECO:0000313" key="2">
    <source>
        <dbReference type="Proteomes" id="UP000887013"/>
    </source>
</evidence>
<gene>
    <name evidence="1" type="ORF">NPIL_222591</name>
</gene>
<reference evidence="1" key="1">
    <citation type="submission" date="2020-08" db="EMBL/GenBank/DDBJ databases">
        <title>Multicomponent nature underlies the extraordinary mechanical properties of spider dragline silk.</title>
        <authorList>
            <person name="Kono N."/>
            <person name="Nakamura H."/>
            <person name="Mori M."/>
            <person name="Yoshida Y."/>
            <person name="Ohtoshi R."/>
            <person name="Malay A.D."/>
            <person name="Moran D.A.P."/>
            <person name="Tomita M."/>
            <person name="Numata K."/>
            <person name="Arakawa K."/>
        </authorList>
    </citation>
    <scope>NUCLEOTIDE SEQUENCE</scope>
</reference>
<protein>
    <submittedName>
        <fullName evidence="1">Uncharacterized protein</fullName>
    </submittedName>
</protein>
<proteinExistence type="predicted"/>
<comment type="caution">
    <text evidence="1">The sequence shown here is derived from an EMBL/GenBank/DDBJ whole genome shotgun (WGS) entry which is preliminary data.</text>
</comment>
<keyword evidence="2" id="KW-1185">Reference proteome</keyword>
<accession>A0A8X6P5U2</accession>
<dbReference type="EMBL" id="BMAW01065473">
    <property type="protein sequence ID" value="GFT50635.1"/>
    <property type="molecule type" value="Genomic_DNA"/>
</dbReference>
<organism evidence="1 2">
    <name type="scientific">Nephila pilipes</name>
    <name type="common">Giant wood spider</name>
    <name type="synonym">Nephila maculata</name>
    <dbReference type="NCBI Taxonomy" id="299642"/>
    <lineage>
        <taxon>Eukaryota</taxon>
        <taxon>Metazoa</taxon>
        <taxon>Ecdysozoa</taxon>
        <taxon>Arthropoda</taxon>
        <taxon>Chelicerata</taxon>
        <taxon>Arachnida</taxon>
        <taxon>Araneae</taxon>
        <taxon>Araneomorphae</taxon>
        <taxon>Entelegynae</taxon>
        <taxon>Araneoidea</taxon>
        <taxon>Nephilidae</taxon>
        <taxon>Nephila</taxon>
    </lineage>
</organism>
<evidence type="ECO:0000313" key="1">
    <source>
        <dbReference type="EMBL" id="GFT50635.1"/>
    </source>
</evidence>
<sequence>MAHSGDEPKIKTSSGVHNPYASMVEGAVNVVDLFGLPKVSSIKLLECFTVTLKKCRVRVVALQGTTLTIFPTLNGQVAGKLSTDPLTDASAFKMPRRA</sequence>